<dbReference type="EMBL" id="BAABFV010000001">
    <property type="protein sequence ID" value="GAA4356781.1"/>
    <property type="molecule type" value="Genomic_DNA"/>
</dbReference>
<evidence type="ECO:0000313" key="3">
    <source>
        <dbReference type="Proteomes" id="UP001501011"/>
    </source>
</evidence>
<protein>
    <recommendedName>
        <fullName evidence="1">FMN-binding domain-containing protein</fullName>
    </recommendedName>
</protein>
<gene>
    <name evidence="2" type="ORF">GCM10023151_05050</name>
</gene>
<name>A0ABP8IDN2_9GAMM</name>
<evidence type="ECO:0000259" key="1">
    <source>
        <dbReference type="SMART" id="SM00900"/>
    </source>
</evidence>
<dbReference type="Pfam" id="PF04205">
    <property type="entry name" value="FMN_bind"/>
    <property type="match status" value="1"/>
</dbReference>
<keyword evidence="3" id="KW-1185">Reference proteome</keyword>
<reference evidence="3" key="1">
    <citation type="journal article" date="2019" name="Int. J. Syst. Evol. Microbiol.">
        <title>The Global Catalogue of Microorganisms (GCM) 10K type strain sequencing project: providing services to taxonomists for standard genome sequencing and annotation.</title>
        <authorList>
            <consortium name="The Broad Institute Genomics Platform"/>
            <consortium name="The Broad Institute Genome Sequencing Center for Infectious Disease"/>
            <person name="Wu L."/>
            <person name="Ma J."/>
        </authorList>
    </citation>
    <scope>NUCLEOTIDE SEQUENCE [LARGE SCALE GENOMIC DNA]</scope>
    <source>
        <strain evidence="3">JCM 17728</strain>
    </source>
</reference>
<feature type="domain" description="FMN-binding" evidence="1">
    <location>
        <begin position="74"/>
        <end position="154"/>
    </location>
</feature>
<comment type="caution">
    <text evidence="2">The sequence shown here is derived from an EMBL/GenBank/DDBJ whole genome shotgun (WGS) entry which is preliminary data.</text>
</comment>
<organism evidence="2 3">
    <name type="scientific">Kangiella marina</name>
    <dbReference type="NCBI Taxonomy" id="1079178"/>
    <lineage>
        <taxon>Bacteria</taxon>
        <taxon>Pseudomonadati</taxon>
        <taxon>Pseudomonadota</taxon>
        <taxon>Gammaproteobacteria</taxon>
        <taxon>Kangiellales</taxon>
        <taxon>Kangiellaceae</taxon>
        <taxon>Kangiella</taxon>
    </lineage>
</organism>
<evidence type="ECO:0000313" key="2">
    <source>
        <dbReference type="EMBL" id="GAA4356781.1"/>
    </source>
</evidence>
<proteinExistence type="predicted"/>
<dbReference type="Proteomes" id="UP001501011">
    <property type="component" value="Unassembled WGS sequence"/>
</dbReference>
<sequence length="158" mass="18412">MTTSQAQQYMTKQQFIHQAFAPLEEGVRPKMKTLWLDDEVQEKITEILDHSYPKLRLRYWQHSDQSVWFLDEIGKEKPISFGVSVKGQQISAIRVLEFRESRGDEIHMQAFTEQFEQIKLTEDNELDRHIDGITGATMSVSAMKKIARVALMLNEIVQ</sequence>
<accession>A0ABP8IDN2</accession>
<dbReference type="InterPro" id="IPR007329">
    <property type="entry name" value="FMN-bd"/>
</dbReference>
<dbReference type="SMART" id="SM00900">
    <property type="entry name" value="FMN_bind"/>
    <property type="match status" value="1"/>
</dbReference>